<dbReference type="AlphaFoldDB" id="A0AAN6N926"/>
<feature type="chain" id="PRO_5042833074" evidence="1">
    <location>
        <begin position="28"/>
        <end position="191"/>
    </location>
</feature>
<evidence type="ECO:0000256" key="1">
    <source>
        <dbReference type="SAM" id="SignalP"/>
    </source>
</evidence>
<gene>
    <name evidence="2" type="ORF">QBC46DRAFT_449099</name>
</gene>
<dbReference type="EMBL" id="MU853790">
    <property type="protein sequence ID" value="KAK3940871.1"/>
    <property type="molecule type" value="Genomic_DNA"/>
</dbReference>
<accession>A0AAN6N926</accession>
<feature type="signal peptide" evidence="1">
    <location>
        <begin position="1"/>
        <end position="27"/>
    </location>
</feature>
<keyword evidence="1" id="KW-0732">Signal</keyword>
<evidence type="ECO:0000313" key="3">
    <source>
        <dbReference type="Proteomes" id="UP001303473"/>
    </source>
</evidence>
<proteinExistence type="predicted"/>
<name>A0AAN6N926_9PEZI</name>
<sequence>MALAGYTKPTITSLLLLLLLQAGCINGHGYIERATRDGISHVLEPRFWENDTTSTGPARTSLRSAATTNCEANAECVTTPYANLSTASGPSWTTVPIAQLTTDPFCHNEAAPHEGVGNHCVCKNGATLEIIPFTSGGNLSDYQPCAYTTVDTLVNSTVTSVVPAMVTQPPETMTDTATPTEYTLQPLMSYV</sequence>
<keyword evidence="3" id="KW-1185">Reference proteome</keyword>
<dbReference type="Proteomes" id="UP001303473">
    <property type="component" value="Unassembled WGS sequence"/>
</dbReference>
<comment type="caution">
    <text evidence="2">The sequence shown here is derived from an EMBL/GenBank/DDBJ whole genome shotgun (WGS) entry which is preliminary data.</text>
</comment>
<protein>
    <submittedName>
        <fullName evidence="2">Uncharacterized protein</fullName>
    </submittedName>
</protein>
<organism evidence="2 3">
    <name type="scientific">Diplogelasinospora grovesii</name>
    <dbReference type="NCBI Taxonomy" id="303347"/>
    <lineage>
        <taxon>Eukaryota</taxon>
        <taxon>Fungi</taxon>
        <taxon>Dikarya</taxon>
        <taxon>Ascomycota</taxon>
        <taxon>Pezizomycotina</taxon>
        <taxon>Sordariomycetes</taxon>
        <taxon>Sordariomycetidae</taxon>
        <taxon>Sordariales</taxon>
        <taxon>Diplogelasinosporaceae</taxon>
        <taxon>Diplogelasinospora</taxon>
    </lineage>
</organism>
<evidence type="ECO:0000313" key="2">
    <source>
        <dbReference type="EMBL" id="KAK3940871.1"/>
    </source>
</evidence>
<reference evidence="3" key="1">
    <citation type="journal article" date="2023" name="Mol. Phylogenet. Evol.">
        <title>Genome-scale phylogeny and comparative genomics of the fungal order Sordariales.</title>
        <authorList>
            <person name="Hensen N."/>
            <person name="Bonometti L."/>
            <person name="Westerberg I."/>
            <person name="Brannstrom I.O."/>
            <person name="Guillou S."/>
            <person name="Cros-Aarteil S."/>
            <person name="Calhoun S."/>
            <person name="Haridas S."/>
            <person name="Kuo A."/>
            <person name="Mondo S."/>
            <person name="Pangilinan J."/>
            <person name="Riley R."/>
            <person name="LaButti K."/>
            <person name="Andreopoulos B."/>
            <person name="Lipzen A."/>
            <person name="Chen C."/>
            <person name="Yan M."/>
            <person name="Daum C."/>
            <person name="Ng V."/>
            <person name="Clum A."/>
            <person name="Steindorff A."/>
            <person name="Ohm R.A."/>
            <person name="Martin F."/>
            <person name="Silar P."/>
            <person name="Natvig D.O."/>
            <person name="Lalanne C."/>
            <person name="Gautier V."/>
            <person name="Ament-Velasquez S.L."/>
            <person name="Kruys A."/>
            <person name="Hutchinson M.I."/>
            <person name="Powell A.J."/>
            <person name="Barry K."/>
            <person name="Miller A.N."/>
            <person name="Grigoriev I.V."/>
            <person name="Debuchy R."/>
            <person name="Gladieux P."/>
            <person name="Hiltunen Thoren M."/>
            <person name="Johannesson H."/>
        </authorList>
    </citation>
    <scope>NUCLEOTIDE SEQUENCE [LARGE SCALE GENOMIC DNA]</scope>
    <source>
        <strain evidence="3">CBS 340.73</strain>
    </source>
</reference>